<name>A0ACB0YDB6_MELEN</name>
<dbReference type="Proteomes" id="UP001497535">
    <property type="component" value="Unassembled WGS sequence"/>
</dbReference>
<evidence type="ECO:0000313" key="2">
    <source>
        <dbReference type="Proteomes" id="UP001497535"/>
    </source>
</evidence>
<dbReference type="EMBL" id="CAVMJV010000010">
    <property type="protein sequence ID" value="CAK5041943.1"/>
    <property type="molecule type" value="Genomic_DNA"/>
</dbReference>
<evidence type="ECO:0000313" key="1">
    <source>
        <dbReference type="EMBL" id="CAK5041943.1"/>
    </source>
</evidence>
<proteinExistence type="predicted"/>
<comment type="caution">
    <text evidence="1">The sequence shown here is derived from an EMBL/GenBank/DDBJ whole genome shotgun (WGS) entry which is preliminary data.</text>
</comment>
<gene>
    <name evidence="1" type="ORF">MENTE1834_LOCUS10681</name>
</gene>
<accession>A0ACB0YDB6</accession>
<sequence length="69" mass="7996">MIWNLCTLHSTHPIYSQNNHIITPIIRQFLFSLPQLFAIYPQANNRPVLLRTTRATVEHMPQNKQLAGS</sequence>
<protein>
    <submittedName>
        <fullName evidence="1">Uncharacterized protein</fullName>
    </submittedName>
</protein>
<keyword evidence="2" id="KW-1185">Reference proteome</keyword>
<organism evidence="1 2">
    <name type="scientific">Meloidogyne enterolobii</name>
    <name type="common">Root-knot nematode worm</name>
    <name type="synonym">Meloidogyne mayaguensis</name>
    <dbReference type="NCBI Taxonomy" id="390850"/>
    <lineage>
        <taxon>Eukaryota</taxon>
        <taxon>Metazoa</taxon>
        <taxon>Ecdysozoa</taxon>
        <taxon>Nematoda</taxon>
        <taxon>Chromadorea</taxon>
        <taxon>Rhabditida</taxon>
        <taxon>Tylenchina</taxon>
        <taxon>Tylenchomorpha</taxon>
        <taxon>Tylenchoidea</taxon>
        <taxon>Meloidogynidae</taxon>
        <taxon>Meloidogyninae</taxon>
        <taxon>Meloidogyne</taxon>
    </lineage>
</organism>
<reference evidence="1" key="1">
    <citation type="submission" date="2023-11" db="EMBL/GenBank/DDBJ databases">
        <authorList>
            <person name="Poullet M."/>
        </authorList>
    </citation>
    <scope>NUCLEOTIDE SEQUENCE</scope>
    <source>
        <strain evidence="1">E1834</strain>
    </source>
</reference>